<proteinExistence type="inferred from homology"/>
<feature type="region of interest" description="Disordered" evidence="2">
    <location>
        <begin position="1"/>
        <end position="20"/>
    </location>
</feature>
<dbReference type="STRING" id="7574.A0A1S3ITR0"/>
<dbReference type="InterPro" id="IPR022158">
    <property type="entry name" value="Inositol_phosphatase"/>
</dbReference>
<gene>
    <name evidence="5" type="primary">LOC106167369</name>
</gene>
<dbReference type="RefSeq" id="XP_013401590.1">
    <property type="nucleotide sequence ID" value="XM_013546136.1"/>
</dbReference>
<dbReference type="OMA" id="RIFNPYH"/>
<evidence type="ECO:0000256" key="2">
    <source>
        <dbReference type="SAM" id="MobiDB-lite"/>
    </source>
</evidence>
<evidence type="ECO:0000313" key="4">
    <source>
        <dbReference type="Proteomes" id="UP000085678"/>
    </source>
</evidence>
<comment type="similarity">
    <text evidence="1">Belongs to the TPRG1 family.</text>
</comment>
<dbReference type="GO" id="GO:0005737">
    <property type="term" value="C:cytoplasm"/>
    <property type="evidence" value="ECO:0007669"/>
    <property type="project" value="TreeGrafter"/>
</dbReference>
<dbReference type="AlphaFoldDB" id="A0A1S3ITR0"/>
<evidence type="ECO:0000256" key="1">
    <source>
        <dbReference type="ARBA" id="ARBA00009163"/>
    </source>
</evidence>
<dbReference type="InterPro" id="IPR034753">
    <property type="entry name" value="hSac2"/>
</dbReference>
<dbReference type="InterPro" id="IPR040242">
    <property type="entry name" value="TPRG1-like"/>
</dbReference>
<sequence>MMEAQVNDDRPNQGPEFDGARLEIHGPETRENVPSVDFKGPNLSQGKMNRSMSVGSGNGRRPNFTMTDYALKSYFCYRDGSFENAVEACKESVVSEELDGQLRGAWLLTEIDHWDAEKEKMVLLTENSLLIVKYDFVAIKMLRFRRVMLHLLDTIEVGEIVYPDKSIMP</sequence>
<dbReference type="OrthoDB" id="10012704at2759"/>
<dbReference type="KEGG" id="lak:106167369"/>
<accession>A0A1S3ITR0</accession>
<reference evidence="5" key="1">
    <citation type="submission" date="2025-08" db="UniProtKB">
        <authorList>
            <consortium name="RefSeq"/>
        </authorList>
    </citation>
    <scope>IDENTIFICATION</scope>
    <source>
        <tissue evidence="5">Gonads</tissue>
    </source>
</reference>
<protein>
    <submittedName>
        <fullName evidence="5">Tumor protein p63-regulated gene 1-like protein</fullName>
    </submittedName>
</protein>
<feature type="domain" description="HSac2" evidence="3">
    <location>
        <begin position="76"/>
        <end position="169"/>
    </location>
</feature>
<evidence type="ECO:0000313" key="5">
    <source>
        <dbReference type="RefSeq" id="XP_013401590.1"/>
    </source>
</evidence>
<keyword evidence="4" id="KW-1185">Reference proteome</keyword>
<dbReference type="PANTHER" id="PTHR31108">
    <property type="entry name" value="TUMOR PROTEIN P63-REGULATED GENE 1-LIKE PROTEIN"/>
    <property type="match status" value="1"/>
</dbReference>
<feature type="compositionally biased region" description="Polar residues" evidence="2">
    <location>
        <begin position="42"/>
        <end position="55"/>
    </location>
</feature>
<dbReference type="GeneID" id="106167369"/>
<dbReference type="InParanoid" id="A0A1S3ITR0"/>
<name>A0A1S3ITR0_LINAN</name>
<dbReference type="Pfam" id="PF12456">
    <property type="entry name" value="hSac2"/>
    <property type="match status" value="1"/>
</dbReference>
<dbReference type="PANTHER" id="PTHR31108:SF1">
    <property type="entry name" value="HSAC2 DOMAIN-CONTAINING PROTEIN"/>
    <property type="match status" value="1"/>
</dbReference>
<organism evidence="4 5">
    <name type="scientific">Lingula anatina</name>
    <name type="common">Brachiopod</name>
    <name type="synonym">Lingula unguis</name>
    <dbReference type="NCBI Taxonomy" id="7574"/>
    <lineage>
        <taxon>Eukaryota</taxon>
        <taxon>Metazoa</taxon>
        <taxon>Spiralia</taxon>
        <taxon>Lophotrochozoa</taxon>
        <taxon>Brachiopoda</taxon>
        <taxon>Linguliformea</taxon>
        <taxon>Lingulata</taxon>
        <taxon>Lingulida</taxon>
        <taxon>Linguloidea</taxon>
        <taxon>Lingulidae</taxon>
        <taxon>Lingula</taxon>
    </lineage>
</organism>
<dbReference type="Proteomes" id="UP000085678">
    <property type="component" value="Unplaced"/>
</dbReference>
<evidence type="ECO:0000259" key="3">
    <source>
        <dbReference type="PROSITE" id="PS51791"/>
    </source>
</evidence>
<dbReference type="PROSITE" id="PS51791">
    <property type="entry name" value="HSAC2"/>
    <property type="match status" value="1"/>
</dbReference>
<feature type="region of interest" description="Disordered" evidence="2">
    <location>
        <begin position="26"/>
        <end position="59"/>
    </location>
</feature>